<reference evidence="7" key="1">
    <citation type="submission" date="2022-10" db="EMBL/GenBank/DDBJ databases">
        <title>Genome assembly of Pristionchus species.</title>
        <authorList>
            <person name="Yoshida K."/>
            <person name="Sommer R.J."/>
        </authorList>
    </citation>
    <scope>NUCLEOTIDE SEQUENCE [LARGE SCALE GENOMIC DNA]</scope>
    <source>
        <strain evidence="7">RS5460</strain>
    </source>
</reference>
<evidence type="ECO:0000256" key="2">
    <source>
        <dbReference type="ARBA" id="ARBA00022771"/>
    </source>
</evidence>
<evidence type="ECO:0000313" key="6">
    <source>
        <dbReference type="EMBL" id="GMR60316.1"/>
    </source>
</evidence>
<dbReference type="Proteomes" id="UP001328107">
    <property type="component" value="Unassembled WGS sequence"/>
</dbReference>
<feature type="zinc finger region" description="UBR-type" evidence="4">
    <location>
        <begin position="1132"/>
        <end position="1198"/>
    </location>
</feature>
<dbReference type="EMBL" id="BTRK01000006">
    <property type="protein sequence ID" value="GMR60316.1"/>
    <property type="molecule type" value="Genomic_DNA"/>
</dbReference>
<feature type="non-terminal residue" evidence="6">
    <location>
        <position position="1"/>
    </location>
</feature>
<protein>
    <recommendedName>
        <fullName evidence="5">UBR-type domain-containing protein</fullName>
    </recommendedName>
</protein>
<dbReference type="SMART" id="SM00396">
    <property type="entry name" value="ZnF_UBR1"/>
    <property type="match status" value="1"/>
</dbReference>
<organism evidence="6 7">
    <name type="scientific">Pristionchus mayeri</name>
    <dbReference type="NCBI Taxonomy" id="1317129"/>
    <lineage>
        <taxon>Eukaryota</taxon>
        <taxon>Metazoa</taxon>
        <taxon>Ecdysozoa</taxon>
        <taxon>Nematoda</taxon>
        <taxon>Chromadorea</taxon>
        <taxon>Rhabditida</taxon>
        <taxon>Rhabditina</taxon>
        <taxon>Diplogasteromorpha</taxon>
        <taxon>Diplogasteroidea</taxon>
        <taxon>Neodiplogasteridae</taxon>
        <taxon>Pristionchus</taxon>
    </lineage>
</organism>
<proteinExistence type="predicted"/>
<evidence type="ECO:0000256" key="1">
    <source>
        <dbReference type="ARBA" id="ARBA00022723"/>
    </source>
</evidence>
<dbReference type="PANTHER" id="PTHR21725:SF1">
    <property type="entry name" value="E3 UBIQUITIN-PROTEIN LIGASE UBR4"/>
    <property type="match status" value="1"/>
</dbReference>
<comment type="caution">
    <text evidence="6">The sequence shown here is derived from an EMBL/GenBank/DDBJ whole genome shotgun (WGS) entry which is preliminary data.</text>
</comment>
<evidence type="ECO:0000259" key="5">
    <source>
        <dbReference type="PROSITE" id="PS51157"/>
    </source>
</evidence>
<evidence type="ECO:0000256" key="4">
    <source>
        <dbReference type="PROSITE-ProRule" id="PRU00508"/>
    </source>
</evidence>
<feature type="domain" description="UBR-type" evidence="5">
    <location>
        <begin position="1132"/>
        <end position="1198"/>
    </location>
</feature>
<keyword evidence="1" id="KW-0479">Metal-binding</keyword>
<dbReference type="InterPro" id="IPR003126">
    <property type="entry name" value="Znf_UBR"/>
</dbReference>
<keyword evidence="2" id="KW-0863">Zinc-finger</keyword>
<dbReference type="GO" id="GO:0008270">
    <property type="term" value="F:zinc ion binding"/>
    <property type="evidence" value="ECO:0007669"/>
    <property type="project" value="UniProtKB-KW"/>
</dbReference>
<gene>
    <name evidence="6" type="ORF">PMAYCL1PPCAC_30511</name>
</gene>
<keyword evidence="3" id="KW-0862">Zinc</keyword>
<keyword evidence="7" id="KW-1185">Reference proteome</keyword>
<sequence>LLKYINAEVSCAMTDRFELLTLADSITSNDDLDKETAFDYVDKLYNNIDKLSIGDRECVSSACKKVIEWLSKQENEELEAQDWFSIVKKLCTTEKDEEVLDMELQADISHEVHRSNVHLLVDSNVVLRLIEMCFSEKEPEYKDDSGDFKGWYGRISLLCSFLDCGWDRLTIEQANALRYAASINLRIIPAISVESEKIFIRSILRIINRIVHLVAGYEGHEEFSKNFLALYRDVIAKTPDCRDEEHVVTSLIMNLDGLAGSESSEETMDLLWEMLMKMCARLRDDDVEGTKEKKNQSPNFDFHKSLDQWLSTFIQSTIQDSLEEKTFRREEVCNWIISTLTVSAHKIQPTFEDFETVLRTSLSTSGDHSPSLCSSLSRFYTRLMQDNIYTLDQQNRLIDTIFELWNPTNESSALILLKKIFEGDSTHSLFVRTANRIIEEDAHSEKKLYLVLEDCVAHMESRVKKELARKVVEEINEMTKEEATEERLVNCLRHLIILMERKVIDGGAQESQRIIHGASDLSQFNELLNTKEYTRMLNLSMEALFGSDMKKDASDAPFLPPVNTEYVKRIIDGEKLLSYHHAHYFLLHTFLSKSKEYMDYLIAINGGRQIEPLLTELCSQSIMEKMIQSMLKIMLSTREMYPLQLSGRYNSSLGYILSSMADGTLSQLSPYSLKLITSAITSVELRFALCEFANNTSDREAVRSRMYKLIQIGKCSLLTEEERCRLLDGVKKNVQKAIFAIMFAYNDSSTAHDALKIQQKLIAILRYHMGTKGLSQSTVSFMDLYLPEFRLANSSHSFEGLLIHLMGALCDSSTVKYPMESGSNHFDKKPLSPYITTPLMDRFTRLLLSLFSSSESKFLPHVDWNIVSKKKIASWLDTVGDLSGGNATSLPLIVFLAKIIHGENMREETRSLIMDYMAKKGPSFVLRVLRSSPCKPVFFHALTPLIEYLRSKNELSSEVDQMLVECVPLLFSDPVTEMVQFFPVHMQSTDRYAQTQLHWRSIVFPLVEDETQKDVIDPIFASFNLLARLSTFKRLIFTMMETLEERLQQWLVDLDDDIMVLRGVTVTHPPNTQVVWKVQLISQAFAYISCVADEVRKREEKEEKEKESESDEGEQEEKLLLLDGIEAEEELVKCTFVNTCKEFTKQHWYNCYTCNMVDSEGVCTVCALNCHKGHDLSYSKLGSFFCDCGAKMCTAMNGAKNKPANRRIKRMRRAKREEKWTPLVNVPLDVTREEVEKYLKMSQKVLSTHSKSLNDLIEGIEKAYEGKFLIDSRRKRAMMSMEKPVFKYEECVMVAKTIANEGLEQLDRTSESVERAMSKECSATIRLRDGSALLLHVNEQSTHLSLVYIGVPAAGGELGDTRVERENLPFPPRRISVKDEFIAITGVDEIAFLRVSLSSGDLIHKEVIRIKDASSTNPIMKAVWSVEGEEKESLTLAVATTSFVRVYNVLKDSENHELELVLPVGSVIDLTFVKKEGADFIWILVLSSQNYLYYHQLGGPGPEMFDDSRSIYLTNTLPLPVDTSAASLHFSQVTRMLYVSFQRALYCAHVKDGDVMNIVEGVFHKLDGSDLGSVESFVGWTESEGLVAALAHPPNYNKVIFIYPTLNEMLIQVASLPQNAHSISLAPSSSFDSVMGLVLLSSYRRPAMLFTSNWLSQPDLWMEHRSMKMDKIAMVEEEDGLQSSHEETVTLFETCSEVKEVEYRSRELEEFYSSGDLTARLKIPEAWPITCLNKDEVNITIRVSKRHFEVKGLRLEVEGANGPKSVSYNGKKIELKRRKTSVYDIALAPNETINSERDLTIRLECPQSGPTIILSLRAFGDSREDLYARCLTFPSLSLPYQCVLHSLKMIHELLEYDLPLPTHVASSENDGESREWIVKSCLLVVSPRSCRPALSEMAKKLLKRYLRGEKTKYYEMKDKAVIESFAKYGKSCNHIPGPVLTSYLSALRQMIKKRYENVVKYAEQFFGDVVNMCLLLHREMECMDGEESTQALLVSAYLQLTCSLLSNNHAMSTQVMAQLIGVLTDHKTRKLWRRLREELRRTVRESLDGSKSCEWTEKMIGVMTHSIVDEIKINPIPVWWKGALERDEKIDLPFQRALMGMNSLVEACTAVLGEFSREKTGKILAGVVDQMDTISVMREEDDVRVKNVRIGGVIALIVGVCKGLEKEVEEMRETAEEKDDRKTIVKKDKEGRWRVVCAKEEEMSEIFNSIVLPLLEDEKRREKLLTCNFRLMEESLKFISCWKQIQRLSFDRGWIALGSTTTGGMSTSECLMEYYTRVGRWSLRLPLLFLLPDPPIFRLAEDRKKIICE</sequence>
<dbReference type="PANTHER" id="PTHR21725">
    <property type="entry name" value="E3 UBIQUITIN-PROTEIN LIGASE UBR4"/>
    <property type="match status" value="1"/>
</dbReference>
<dbReference type="Pfam" id="PF02207">
    <property type="entry name" value="zf-UBR"/>
    <property type="match status" value="1"/>
</dbReference>
<evidence type="ECO:0000313" key="7">
    <source>
        <dbReference type="Proteomes" id="UP001328107"/>
    </source>
</evidence>
<accession>A0AAN5IF10</accession>
<name>A0AAN5IF10_9BILA</name>
<feature type="non-terminal residue" evidence="6">
    <location>
        <position position="2309"/>
    </location>
</feature>
<dbReference type="PROSITE" id="PS51157">
    <property type="entry name" value="ZF_UBR"/>
    <property type="match status" value="1"/>
</dbReference>
<dbReference type="InterPro" id="IPR045189">
    <property type="entry name" value="UBR4-like"/>
</dbReference>
<evidence type="ECO:0000256" key="3">
    <source>
        <dbReference type="ARBA" id="ARBA00022833"/>
    </source>
</evidence>